<dbReference type="AlphaFoldDB" id="A0A3Q3A349"/>
<dbReference type="Ensembl" id="ENSKMAT00000010873.1">
    <property type="protein sequence ID" value="ENSKMAP00000010711.1"/>
    <property type="gene ID" value="ENSKMAG00000008048.1"/>
</dbReference>
<dbReference type="GO" id="GO:0005739">
    <property type="term" value="C:mitochondrion"/>
    <property type="evidence" value="ECO:0007669"/>
    <property type="project" value="TreeGrafter"/>
</dbReference>
<accession>A0A3Q3A349</accession>
<dbReference type="RefSeq" id="XP_017278656.1">
    <property type="nucleotide sequence ID" value="XM_017423167.1"/>
</dbReference>
<dbReference type="PANTHER" id="PTHR13192:SF3">
    <property type="entry name" value="COBALAMIN TRAFFICKING PROTEIN CBLD"/>
    <property type="match status" value="1"/>
</dbReference>
<dbReference type="PANTHER" id="PTHR13192">
    <property type="entry name" value="MY011 PROTEIN"/>
    <property type="match status" value="1"/>
</dbReference>
<dbReference type="OrthoDB" id="10263782at2759"/>
<dbReference type="CTD" id="402886"/>
<dbReference type="KEGG" id="kmr:108240050"/>
<keyword evidence="2" id="KW-1185">Reference proteome</keyword>
<dbReference type="InterPro" id="IPR019362">
    <property type="entry name" value="MMADHC"/>
</dbReference>
<dbReference type="STRING" id="37003.ENSKMAP00000010711"/>
<dbReference type="GO" id="GO:0009235">
    <property type="term" value="P:cobalamin metabolic process"/>
    <property type="evidence" value="ECO:0007669"/>
    <property type="project" value="InterPro"/>
</dbReference>
<dbReference type="GeneID" id="108240050"/>
<dbReference type="Proteomes" id="UP000264800">
    <property type="component" value="Unplaced"/>
</dbReference>
<evidence type="ECO:0000313" key="2">
    <source>
        <dbReference type="Proteomes" id="UP000264800"/>
    </source>
</evidence>
<evidence type="ECO:0000313" key="1">
    <source>
        <dbReference type="Ensembl" id="ENSKMAP00000010711.1"/>
    </source>
</evidence>
<organism evidence="1 2">
    <name type="scientific">Kryptolebias marmoratus</name>
    <name type="common">Mangrove killifish</name>
    <name type="synonym">Rivulus marmoratus</name>
    <dbReference type="NCBI Taxonomy" id="37003"/>
    <lineage>
        <taxon>Eukaryota</taxon>
        <taxon>Metazoa</taxon>
        <taxon>Chordata</taxon>
        <taxon>Craniata</taxon>
        <taxon>Vertebrata</taxon>
        <taxon>Euteleostomi</taxon>
        <taxon>Actinopterygii</taxon>
        <taxon>Neopterygii</taxon>
        <taxon>Teleostei</taxon>
        <taxon>Neoteleostei</taxon>
        <taxon>Acanthomorphata</taxon>
        <taxon>Ovalentaria</taxon>
        <taxon>Atherinomorphae</taxon>
        <taxon>Cyprinodontiformes</taxon>
        <taxon>Rivulidae</taxon>
        <taxon>Kryptolebias</taxon>
    </lineage>
</organism>
<sequence>MACVSQVLGNRTRLVSYLPGIHVLVRCVTRTISAAGPSCSDQPNMAASPLHRELDQSVHLPGVMGWMDCNLKGTEEEKKSVAKQMLTDVWPPPSSRQRQDFPLFPFNEEFSDPVSSQQVVSAQHPFSTSGVECAIQSCPEILKKDFCSMFPEAPSSDMMIVTVTQKTQNDMSSWSADVEEEREQMLDKFVNGAKEICFTLLKEGFWADFIEPSSGLAFFGAYTNNTLFETDDRYRHLGFQIEDLGCCRVIRHALWGTRVFVGTIYTNAPPTTLIMKNLQHS</sequence>
<dbReference type="GeneTree" id="ENSGT00390000015050"/>
<dbReference type="Pfam" id="PF10229">
    <property type="entry name" value="MMADHC"/>
    <property type="match status" value="1"/>
</dbReference>
<protein>
    <submittedName>
        <fullName evidence="1">Metabolism of cobalamin associated Db</fullName>
    </submittedName>
</protein>
<name>A0A3Q3A349_KRYMA</name>
<reference evidence="1" key="2">
    <citation type="submission" date="2025-09" db="UniProtKB">
        <authorList>
            <consortium name="Ensembl"/>
        </authorList>
    </citation>
    <scope>IDENTIFICATION</scope>
</reference>
<proteinExistence type="predicted"/>
<reference evidence="1" key="1">
    <citation type="submission" date="2025-08" db="UniProtKB">
        <authorList>
            <consortium name="Ensembl"/>
        </authorList>
    </citation>
    <scope>IDENTIFICATION</scope>
</reference>
<dbReference type="OMA" id="PPDSHIM"/>